<accession>A0A3P8RRC1</accession>
<dbReference type="Proteomes" id="UP000265080">
    <property type="component" value="Chromosome 20"/>
</dbReference>
<dbReference type="AlphaFoldDB" id="A0A3P8RRC1"/>
<reference evidence="1 2" key="1">
    <citation type="submission" date="2018-03" db="EMBL/GenBank/DDBJ databases">
        <title>Finding Nemo's genes: A chromosome-scale reference assembly of the genome of the orange clownfish Amphiprion percula.</title>
        <authorList>
            <person name="Lehmann R."/>
        </authorList>
    </citation>
    <scope>NUCLEOTIDE SEQUENCE</scope>
</reference>
<name>A0A3P8RRC1_AMPPE</name>
<protein>
    <submittedName>
        <fullName evidence="1">Uncharacterized protein</fullName>
    </submittedName>
</protein>
<dbReference type="Ensembl" id="ENSAPET00000002129.1">
    <property type="protein sequence ID" value="ENSAPEP00000002080.1"/>
    <property type="gene ID" value="ENSAPEG00000001536.1"/>
</dbReference>
<sequence>VSSFFRSLCFTFPNTRENPNIIDRITTPGCYLKTLTQKQDPLRRSSGFRHCFSRMMWSCWLHHARTSNSHWIGSQPSVKRLG</sequence>
<organism evidence="1 2">
    <name type="scientific">Amphiprion percula</name>
    <name type="common">Orange clownfish</name>
    <name type="synonym">Lutjanus percula</name>
    <dbReference type="NCBI Taxonomy" id="161767"/>
    <lineage>
        <taxon>Eukaryota</taxon>
        <taxon>Metazoa</taxon>
        <taxon>Chordata</taxon>
        <taxon>Craniata</taxon>
        <taxon>Vertebrata</taxon>
        <taxon>Euteleostomi</taxon>
        <taxon>Actinopterygii</taxon>
        <taxon>Neopterygii</taxon>
        <taxon>Teleostei</taxon>
        <taxon>Neoteleostei</taxon>
        <taxon>Acanthomorphata</taxon>
        <taxon>Ovalentaria</taxon>
        <taxon>Pomacentridae</taxon>
        <taxon>Amphiprion</taxon>
    </lineage>
</organism>
<proteinExistence type="predicted"/>
<reference evidence="1" key="3">
    <citation type="submission" date="2025-09" db="UniProtKB">
        <authorList>
            <consortium name="Ensembl"/>
        </authorList>
    </citation>
    <scope>IDENTIFICATION</scope>
</reference>
<keyword evidence="2" id="KW-1185">Reference proteome</keyword>
<reference evidence="1" key="2">
    <citation type="submission" date="2025-08" db="UniProtKB">
        <authorList>
            <consortium name="Ensembl"/>
        </authorList>
    </citation>
    <scope>IDENTIFICATION</scope>
</reference>
<evidence type="ECO:0000313" key="2">
    <source>
        <dbReference type="Proteomes" id="UP000265080"/>
    </source>
</evidence>
<evidence type="ECO:0000313" key="1">
    <source>
        <dbReference type="Ensembl" id="ENSAPEP00000002080.1"/>
    </source>
</evidence>